<dbReference type="AlphaFoldDB" id="A0A316HTH7"/>
<evidence type="ECO:0000313" key="2">
    <source>
        <dbReference type="EMBL" id="PWK83239.1"/>
    </source>
</evidence>
<protein>
    <submittedName>
        <fullName evidence="2">Uncharacterized protein</fullName>
    </submittedName>
</protein>
<evidence type="ECO:0000313" key="3">
    <source>
        <dbReference type="Proteomes" id="UP000246005"/>
    </source>
</evidence>
<feature type="signal peptide" evidence="1">
    <location>
        <begin position="1"/>
        <end position="24"/>
    </location>
</feature>
<proteinExistence type="predicted"/>
<dbReference type="Proteomes" id="UP000246005">
    <property type="component" value="Unassembled WGS sequence"/>
</dbReference>
<comment type="caution">
    <text evidence="2">The sequence shown here is derived from an EMBL/GenBank/DDBJ whole genome shotgun (WGS) entry which is preliminary data.</text>
</comment>
<name>A0A316HTH7_9PSEU</name>
<reference evidence="2 3" key="1">
    <citation type="submission" date="2018-05" db="EMBL/GenBank/DDBJ databases">
        <title>Genomic Encyclopedia of Type Strains, Phase IV (KMG-IV): sequencing the most valuable type-strain genomes for metagenomic binning, comparative biology and taxonomic classification.</title>
        <authorList>
            <person name="Goeker M."/>
        </authorList>
    </citation>
    <scope>NUCLEOTIDE SEQUENCE [LARGE SCALE GENOMIC DNA]</scope>
    <source>
        <strain evidence="2 3">DSM 45480</strain>
    </source>
</reference>
<feature type="chain" id="PRO_5016295729" evidence="1">
    <location>
        <begin position="25"/>
        <end position="77"/>
    </location>
</feature>
<gene>
    <name evidence="2" type="ORF">C8D88_111124</name>
</gene>
<evidence type="ECO:0000256" key="1">
    <source>
        <dbReference type="SAM" id="SignalP"/>
    </source>
</evidence>
<sequence length="77" mass="8220">MGRLVGVLGISAALVMGGAGVANADSWTWIGPYPTMAECETSEQGFRDAGHLTAGCGYRDLAHPWQDGYYFPAWPVD</sequence>
<dbReference type="EMBL" id="QGHB01000011">
    <property type="protein sequence ID" value="PWK83239.1"/>
    <property type="molecule type" value="Genomic_DNA"/>
</dbReference>
<accession>A0A316HTH7</accession>
<organism evidence="2 3">
    <name type="scientific">Lentzea atacamensis</name>
    <dbReference type="NCBI Taxonomy" id="531938"/>
    <lineage>
        <taxon>Bacteria</taxon>
        <taxon>Bacillati</taxon>
        <taxon>Actinomycetota</taxon>
        <taxon>Actinomycetes</taxon>
        <taxon>Pseudonocardiales</taxon>
        <taxon>Pseudonocardiaceae</taxon>
        <taxon>Lentzea</taxon>
    </lineage>
</organism>
<keyword evidence="1" id="KW-0732">Signal</keyword>
<dbReference type="RefSeq" id="WP_146231757.1">
    <property type="nucleotide sequence ID" value="NZ_QGHB01000011.1"/>
</dbReference>